<keyword evidence="2" id="KW-0969">Cilium</keyword>
<dbReference type="EMBL" id="VSIY01000015">
    <property type="protein sequence ID" value="TYB77948.1"/>
    <property type="molecule type" value="Genomic_DNA"/>
</dbReference>
<proteinExistence type="predicted"/>
<sequence>MNLEDFSAFAASHEAAPRATGAASPAPASQADAEAARLEGYEAGYRAGWDDAARAEAEDQSRIGAEFARNLQDLGFTFHEARAHVMQALEPLLTGMVERVLPRLVSETIGQTIVEELLPLATAAAGNPIEVVVSPANRPVVEEMLARSDTVPFTLVEEPTLAEGQVYLRSGALERQIDFTEAVDRIGAAIGSLYQLNEKAFQHG</sequence>
<feature type="compositionally biased region" description="Low complexity" evidence="1">
    <location>
        <begin position="17"/>
        <end position="33"/>
    </location>
</feature>
<evidence type="ECO:0000313" key="2">
    <source>
        <dbReference type="EMBL" id="TYB77948.1"/>
    </source>
</evidence>
<feature type="region of interest" description="Disordered" evidence="1">
    <location>
        <begin position="14"/>
        <end position="34"/>
    </location>
</feature>
<comment type="caution">
    <text evidence="2">The sequence shown here is derived from an EMBL/GenBank/DDBJ whole genome shotgun (WGS) entry which is preliminary data.</text>
</comment>
<name>A0A5D0RB61_9RHOB</name>
<keyword evidence="3" id="KW-1185">Reference proteome</keyword>
<dbReference type="Proteomes" id="UP000322080">
    <property type="component" value="Unassembled WGS sequence"/>
</dbReference>
<accession>A0A5D0RB61</accession>
<keyword evidence="2" id="KW-0282">Flagellum</keyword>
<protein>
    <submittedName>
        <fullName evidence="2">Flagellar biosynthesis protein</fullName>
    </submittedName>
</protein>
<organism evidence="2 3">
    <name type="scientific">Maritimibacter fusiformis</name>
    <dbReference type="NCBI Taxonomy" id="2603819"/>
    <lineage>
        <taxon>Bacteria</taxon>
        <taxon>Pseudomonadati</taxon>
        <taxon>Pseudomonadota</taxon>
        <taxon>Alphaproteobacteria</taxon>
        <taxon>Rhodobacterales</taxon>
        <taxon>Roseobacteraceae</taxon>
        <taxon>Maritimibacter</taxon>
    </lineage>
</organism>
<evidence type="ECO:0000256" key="1">
    <source>
        <dbReference type="SAM" id="MobiDB-lite"/>
    </source>
</evidence>
<keyword evidence="2" id="KW-0966">Cell projection</keyword>
<dbReference type="AlphaFoldDB" id="A0A5D0RB61"/>
<gene>
    <name evidence="2" type="ORF">FVF75_16720</name>
</gene>
<evidence type="ECO:0000313" key="3">
    <source>
        <dbReference type="Proteomes" id="UP000322080"/>
    </source>
</evidence>
<reference evidence="2 3" key="1">
    <citation type="submission" date="2019-08" db="EMBL/GenBank/DDBJ databases">
        <title>Identification of a novel species of the genus Boseongicola.</title>
        <authorList>
            <person name="Zhang X.-Q."/>
        </authorList>
    </citation>
    <scope>NUCLEOTIDE SEQUENCE [LARGE SCALE GENOMIC DNA]</scope>
    <source>
        <strain evidence="2 3">HY14</strain>
    </source>
</reference>